<keyword evidence="4" id="KW-1185">Reference proteome</keyword>
<feature type="compositionally biased region" description="Polar residues" evidence="2">
    <location>
        <begin position="1"/>
        <end position="20"/>
    </location>
</feature>
<feature type="compositionally biased region" description="Polar residues" evidence="2">
    <location>
        <begin position="348"/>
        <end position="363"/>
    </location>
</feature>
<feature type="compositionally biased region" description="Basic and acidic residues" evidence="2">
    <location>
        <begin position="24"/>
        <end position="38"/>
    </location>
</feature>
<keyword evidence="1" id="KW-0175">Coiled coil</keyword>
<evidence type="ECO:0000256" key="1">
    <source>
        <dbReference type="SAM" id="Coils"/>
    </source>
</evidence>
<dbReference type="OrthoDB" id="1859733at2759"/>
<gene>
    <name evidence="3" type="ORF">TSAR_012671</name>
</gene>
<accession>A0A232EU83</accession>
<protein>
    <submittedName>
        <fullName evidence="3">Uncharacterized protein</fullName>
    </submittedName>
</protein>
<feature type="region of interest" description="Disordered" evidence="2">
    <location>
        <begin position="1"/>
        <end position="227"/>
    </location>
</feature>
<dbReference type="STRING" id="543379.A0A232EU83"/>
<feature type="region of interest" description="Disordered" evidence="2">
    <location>
        <begin position="337"/>
        <end position="371"/>
    </location>
</feature>
<feature type="compositionally biased region" description="Polar residues" evidence="2">
    <location>
        <begin position="108"/>
        <end position="152"/>
    </location>
</feature>
<evidence type="ECO:0000256" key="2">
    <source>
        <dbReference type="SAM" id="MobiDB-lite"/>
    </source>
</evidence>
<feature type="compositionally biased region" description="Polar residues" evidence="2">
    <location>
        <begin position="387"/>
        <end position="402"/>
    </location>
</feature>
<evidence type="ECO:0000313" key="4">
    <source>
        <dbReference type="Proteomes" id="UP000215335"/>
    </source>
</evidence>
<evidence type="ECO:0000313" key="3">
    <source>
        <dbReference type="EMBL" id="OXU21894.1"/>
    </source>
</evidence>
<dbReference type="AlphaFoldDB" id="A0A232EU83"/>
<proteinExistence type="predicted"/>
<name>A0A232EU83_9HYME</name>
<reference evidence="3 4" key="1">
    <citation type="journal article" date="2017" name="Curr. Biol.">
        <title>The Evolution of Venom by Co-option of Single-Copy Genes.</title>
        <authorList>
            <person name="Martinson E.O."/>
            <person name="Mrinalini"/>
            <person name="Kelkar Y.D."/>
            <person name="Chang C.H."/>
            <person name="Werren J.H."/>
        </authorList>
    </citation>
    <scope>NUCLEOTIDE SEQUENCE [LARGE SCALE GENOMIC DNA]</scope>
    <source>
        <strain evidence="3 4">Alberta</strain>
        <tissue evidence="3">Whole body</tissue>
    </source>
</reference>
<dbReference type="Proteomes" id="UP000215335">
    <property type="component" value="Unassembled WGS sequence"/>
</dbReference>
<feature type="coiled-coil region" evidence="1">
    <location>
        <begin position="454"/>
        <end position="495"/>
    </location>
</feature>
<feature type="compositionally biased region" description="Polar residues" evidence="2">
    <location>
        <begin position="75"/>
        <end position="100"/>
    </location>
</feature>
<feature type="region of interest" description="Disordered" evidence="2">
    <location>
        <begin position="387"/>
        <end position="429"/>
    </location>
</feature>
<organism evidence="3 4">
    <name type="scientific">Trichomalopsis sarcophagae</name>
    <dbReference type="NCBI Taxonomy" id="543379"/>
    <lineage>
        <taxon>Eukaryota</taxon>
        <taxon>Metazoa</taxon>
        <taxon>Ecdysozoa</taxon>
        <taxon>Arthropoda</taxon>
        <taxon>Hexapoda</taxon>
        <taxon>Insecta</taxon>
        <taxon>Pterygota</taxon>
        <taxon>Neoptera</taxon>
        <taxon>Endopterygota</taxon>
        <taxon>Hymenoptera</taxon>
        <taxon>Apocrita</taxon>
        <taxon>Proctotrupomorpha</taxon>
        <taxon>Chalcidoidea</taxon>
        <taxon>Pteromalidae</taxon>
        <taxon>Pteromalinae</taxon>
        <taxon>Trichomalopsis</taxon>
    </lineage>
</organism>
<sequence>MSKNFGETTNGTSSNDSIIPNKSCHSEDTPIRGKELKKASKKKLSRTTTKPRLSGGADDGPEDDVPGTNKAVRMNDSSMGGPQDNTAGTNKSVRMNNTSMGGPEDNTSRSGPVDNSRSGPVDLHSQSGPVDLHSQSGPVDNSRSGPVDNSRSGPVDNLRYNGPEEHHSRSGPVDHQSRSGMEGPVDLHQSRSGMGGPVDLRASTPSRSVDNRGRGTPIRSGLEGPEDNVAYEGPVDLYSGQALPSTGRKKSFDELVLFRDPRVDEMLDCSLHNLSEANLALTSLSENLEHELKLSLVELMNRTRKWTSLVENKIEWSRKDILNLHQELAKIMASLKESRRESSMLRDQLTSSEAANKSMADSSMNEKMRNGQKFDNTGQLLAVSGLPSAQSTGHDQQHQSAVPSAVRSAQLEHQSAGLISPRSQSRSRIMSAALAKQTPGSLSPPELATVHAEEERLQSCCAELEAEVQELRKENERIVKERAEYENAIQRALLKGVSSLNVEALKVLRCSPIPNCCTPCPPSSTIEPVSKPRDCSTPLHCGGTKSSNANENKACNNGRSVTAASSACRSHNGSREALYSGNGNGRRVCPSAGHHQEHKQRKSRDNNMLLLLHQKDAECYGIQTGSNCCDNAAKKSSAYASGNCGKHNSKSSYMC</sequence>
<comment type="caution">
    <text evidence="3">The sequence shown here is derived from an EMBL/GenBank/DDBJ whole genome shotgun (WGS) entry which is preliminary data.</text>
</comment>
<dbReference type="EMBL" id="NNAY01002165">
    <property type="protein sequence ID" value="OXU21894.1"/>
    <property type="molecule type" value="Genomic_DNA"/>
</dbReference>